<dbReference type="KEGG" id="ehx:EMIHUDRAFT_460392"/>
<protein>
    <recommendedName>
        <fullName evidence="8">Glycoside hydrolase family 1 protein</fullName>
    </recommendedName>
</protein>
<evidence type="ECO:0000256" key="4">
    <source>
        <dbReference type="RuleBase" id="RU003690"/>
    </source>
</evidence>
<dbReference type="PANTHER" id="PTHR10353:SF209">
    <property type="entry name" value="GALACTOLIPID GALACTOSYLTRANSFERASE SFR2, CHLOROPLASTIC"/>
    <property type="match status" value="1"/>
</dbReference>
<dbReference type="GeneID" id="17285010"/>
<feature type="compositionally biased region" description="Basic and acidic residues" evidence="5">
    <location>
        <begin position="450"/>
        <end position="459"/>
    </location>
</feature>
<comment type="similarity">
    <text evidence="1 4">Belongs to the glycosyl hydrolase 1 family.</text>
</comment>
<dbReference type="AlphaFoldDB" id="A0A0D3KVF4"/>
<reference evidence="7" key="1">
    <citation type="journal article" date="2013" name="Nature">
        <title>Pan genome of the phytoplankton Emiliania underpins its global distribution.</title>
        <authorList>
            <person name="Read B.A."/>
            <person name="Kegel J."/>
            <person name="Klute M.J."/>
            <person name="Kuo A."/>
            <person name="Lefebvre S.C."/>
            <person name="Maumus F."/>
            <person name="Mayer C."/>
            <person name="Miller J."/>
            <person name="Monier A."/>
            <person name="Salamov A."/>
            <person name="Young J."/>
            <person name="Aguilar M."/>
            <person name="Claverie J.M."/>
            <person name="Frickenhaus S."/>
            <person name="Gonzalez K."/>
            <person name="Herman E.K."/>
            <person name="Lin Y.C."/>
            <person name="Napier J."/>
            <person name="Ogata H."/>
            <person name="Sarno A.F."/>
            <person name="Shmutz J."/>
            <person name="Schroeder D."/>
            <person name="de Vargas C."/>
            <person name="Verret F."/>
            <person name="von Dassow P."/>
            <person name="Valentin K."/>
            <person name="Van de Peer Y."/>
            <person name="Wheeler G."/>
            <person name="Dacks J.B."/>
            <person name="Delwiche C.F."/>
            <person name="Dyhrman S.T."/>
            <person name="Glockner G."/>
            <person name="John U."/>
            <person name="Richards T."/>
            <person name="Worden A.Z."/>
            <person name="Zhang X."/>
            <person name="Grigoriev I.V."/>
            <person name="Allen A.E."/>
            <person name="Bidle K."/>
            <person name="Borodovsky M."/>
            <person name="Bowler C."/>
            <person name="Brownlee C."/>
            <person name="Cock J.M."/>
            <person name="Elias M."/>
            <person name="Gladyshev V.N."/>
            <person name="Groth M."/>
            <person name="Guda C."/>
            <person name="Hadaegh A."/>
            <person name="Iglesias-Rodriguez M.D."/>
            <person name="Jenkins J."/>
            <person name="Jones B.M."/>
            <person name="Lawson T."/>
            <person name="Leese F."/>
            <person name="Lindquist E."/>
            <person name="Lobanov A."/>
            <person name="Lomsadze A."/>
            <person name="Malik S.B."/>
            <person name="Marsh M.E."/>
            <person name="Mackinder L."/>
            <person name="Mock T."/>
            <person name="Mueller-Roeber B."/>
            <person name="Pagarete A."/>
            <person name="Parker M."/>
            <person name="Probert I."/>
            <person name="Quesneville H."/>
            <person name="Raines C."/>
            <person name="Rensing S.A."/>
            <person name="Riano-Pachon D.M."/>
            <person name="Richier S."/>
            <person name="Rokitta S."/>
            <person name="Shiraiwa Y."/>
            <person name="Soanes D.M."/>
            <person name="van der Giezen M."/>
            <person name="Wahlund T.M."/>
            <person name="Williams B."/>
            <person name="Wilson W."/>
            <person name="Wolfe G."/>
            <person name="Wurch L.L."/>
        </authorList>
    </citation>
    <scope>NUCLEOTIDE SEQUENCE</scope>
</reference>
<dbReference type="Gene3D" id="3.20.20.80">
    <property type="entry name" value="Glycosidases"/>
    <property type="match status" value="1"/>
</dbReference>
<dbReference type="Proteomes" id="UP000013827">
    <property type="component" value="Unassembled WGS sequence"/>
</dbReference>
<dbReference type="InterPro" id="IPR001360">
    <property type="entry name" value="Glyco_hydro_1"/>
</dbReference>
<evidence type="ECO:0000313" key="7">
    <source>
        <dbReference type="Proteomes" id="UP000013827"/>
    </source>
</evidence>
<dbReference type="PRINTS" id="PR00131">
    <property type="entry name" value="GLHYDRLASE1"/>
</dbReference>
<dbReference type="GO" id="GO:0005975">
    <property type="term" value="P:carbohydrate metabolic process"/>
    <property type="evidence" value="ECO:0007669"/>
    <property type="project" value="InterPro"/>
</dbReference>
<dbReference type="RefSeq" id="XP_005792168.1">
    <property type="nucleotide sequence ID" value="XM_005792111.1"/>
</dbReference>
<evidence type="ECO:0000256" key="2">
    <source>
        <dbReference type="ARBA" id="ARBA00022801"/>
    </source>
</evidence>
<dbReference type="PANTHER" id="PTHR10353">
    <property type="entry name" value="GLYCOSYL HYDROLASE"/>
    <property type="match status" value="1"/>
</dbReference>
<organism evidence="6 7">
    <name type="scientific">Emiliania huxleyi (strain CCMP1516)</name>
    <dbReference type="NCBI Taxonomy" id="280463"/>
    <lineage>
        <taxon>Eukaryota</taxon>
        <taxon>Haptista</taxon>
        <taxon>Haptophyta</taxon>
        <taxon>Prymnesiophyceae</taxon>
        <taxon>Isochrysidales</taxon>
        <taxon>Noelaerhabdaceae</taxon>
        <taxon>Emiliania</taxon>
    </lineage>
</organism>
<dbReference type="STRING" id="2903.R1G1M0"/>
<dbReference type="GO" id="GO:0008422">
    <property type="term" value="F:beta-glucosidase activity"/>
    <property type="evidence" value="ECO:0007669"/>
    <property type="project" value="TreeGrafter"/>
</dbReference>
<proteinExistence type="inferred from homology"/>
<keyword evidence="3" id="KW-0326">Glycosidase</keyword>
<dbReference type="PaxDb" id="2903-EOD39739"/>
<dbReference type="Pfam" id="PF00232">
    <property type="entry name" value="Glyco_hydro_1"/>
    <property type="match status" value="3"/>
</dbReference>
<dbReference type="HOGENOM" id="CLU_001859_1_3_1"/>
<dbReference type="EnsemblProtists" id="EOD39739">
    <property type="protein sequence ID" value="EOD39739"/>
    <property type="gene ID" value="EMIHUDRAFT_460392"/>
</dbReference>
<keyword evidence="7" id="KW-1185">Reference proteome</keyword>
<keyword evidence="2" id="KW-0378">Hydrolase</keyword>
<name>A0A0D3KVF4_EMIH1</name>
<evidence type="ECO:0000256" key="1">
    <source>
        <dbReference type="ARBA" id="ARBA00010838"/>
    </source>
</evidence>
<evidence type="ECO:0008006" key="8">
    <source>
        <dbReference type="Google" id="ProtNLM"/>
    </source>
</evidence>
<accession>A0A0D3KVF4</accession>
<dbReference type="eggNOG" id="KOG0626">
    <property type="taxonomic scope" value="Eukaryota"/>
</dbReference>
<dbReference type="InterPro" id="IPR017853">
    <property type="entry name" value="GH"/>
</dbReference>
<evidence type="ECO:0000313" key="6">
    <source>
        <dbReference type="EnsemblProtists" id="EOD39739"/>
    </source>
</evidence>
<evidence type="ECO:0000256" key="5">
    <source>
        <dbReference type="SAM" id="MobiDB-lite"/>
    </source>
</evidence>
<feature type="region of interest" description="Disordered" evidence="5">
    <location>
        <begin position="439"/>
        <end position="461"/>
    </location>
</feature>
<reference evidence="6" key="2">
    <citation type="submission" date="2024-10" db="UniProtKB">
        <authorList>
            <consortium name="EnsemblProtists"/>
        </authorList>
    </citation>
    <scope>IDENTIFICATION</scope>
</reference>
<dbReference type="SUPFAM" id="SSF51445">
    <property type="entry name" value="(Trans)glycosidases"/>
    <property type="match status" value="1"/>
</dbReference>
<evidence type="ECO:0000256" key="3">
    <source>
        <dbReference type="ARBA" id="ARBA00023295"/>
    </source>
</evidence>
<sequence>MAEAGTRLEHHTLEPRNLSSSEAAVADFGDDPDSFWWGIATAPAHQEDGLDDAWLRFAREGNVRAWTNVPRAEERLRAWSEPETDIRLAAGLGVQVYRMGVDWGRLVPHCRLDEPDARKCRIQNVAALERYERILRMARGYGMKVMLTLFHHSFPIWGTWPSADVLAAANDRFTARRPRTRHGHRCGQRGMQCGGAAWARDPHWHPRSSGSGTGAMWQHPNAASLFVAFGVDVVERLGHLVDFWVIFNEPVIYTSLSHCMGMWPPGPPITSMAVKVNCLTNPETGSLKAQLNMVAAHRRLYGLIRATESRRGWRMAPVGVAHLLMDTRPYSNYGEQSGKLDEATELFLKLFARYLFIDMLRDVLDFCGINYYGEEVIQNFEPATLPHEVEYSGNGRGISATGMVNVLAQFHSRYQDDDQARFVGPSGYGYVITENGIADGSDPAAGQGTTRRDGPRPAEAHSLGSDLLRPAYIIEHLAALHHARSVLGVPVRGYIHWTVTDNWEWADGYCPKFGLVDVDRDSPSL</sequence>